<sequence length="426" mass="46688">MRRIWVLLALAVLSVSARADREAFSQPLPGLDDEAQRERFFKGRGLFRQAWVIAPSRDEAVDGLGPLYNRITCIACHPKNGRGQAPVDENAPMRTLLVRLSLPGQDAHGGPRPHPAYGDQLNELGIPGVRGEGRARIRWEERAVALAGGEVVSLRQPHLSFSELGYGPLGDVLTSARVGTPVFGLGLLEAVSARELQRMADEPKADGVRGRVNQVWSVERQRLEPGRFGLKANQPDLMQQIASALHGDLGITSPLYPRENCAPQQRDCQKALSGGQPEVDGMQLMELHFYLSQLAPPARRDRDQVGRGEALFASTGCVACHRPRLQAGTQVIEAYTDLLLHDMGDGLADGREDFLASGKEWRTPPLWGVGLIEQINPGAGYLHDGRARTLAEAVLWHGGEAQVARDRFVDMAQADREALLRFLQSL</sequence>
<dbReference type="Gene3D" id="1.10.760.10">
    <property type="entry name" value="Cytochrome c-like domain"/>
    <property type="match status" value="1"/>
</dbReference>
<keyword evidence="2 4" id="KW-0479">Metal-binding</keyword>
<dbReference type="PANTHER" id="PTHR30600:SF4">
    <property type="entry name" value="CYTOCHROME C DOMAIN-CONTAINING PROTEIN"/>
    <property type="match status" value="1"/>
</dbReference>
<organism evidence="7 8">
    <name type="scientific">Pseudomonas ulcerans</name>
    <dbReference type="NCBI Taxonomy" id="3115852"/>
    <lineage>
        <taxon>Bacteria</taxon>
        <taxon>Pseudomonadati</taxon>
        <taxon>Pseudomonadota</taxon>
        <taxon>Gammaproteobacteria</taxon>
        <taxon>Pseudomonadales</taxon>
        <taxon>Pseudomonadaceae</taxon>
        <taxon>Pseudomonas</taxon>
    </lineage>
</organism>
<keyword evidence="1 4" id="KW-0349">Heme</keyword>
<dbReference type="Proteomes" id="UP001335100">
    <property type="component" value="Unassembled WGS sequence"/>
</dbReference>
<dbReference type="PIRSF" id="PIRSF028099">
    <property type="entry name" value="DUF1111"/>
    <property type="match status" value="1"/>
</dbReference>
<dbReference type="PROSITE" id="PS51007">
    <property type="entry name" value="CYTC"/>
    <property type="match status" value="1"/>
</dbReference>
<keyword evidence="8" id="KW-1185">Reference proteome</keyword>
<evidence type="ECO:0000259" key="6">
    <source>
        <dbReference type="PROSITE" id="PS51007"/>
    </source>
</evidence>
<dbReference type="EMBL" id="JAZDQJ010000017">
    <property type="protein sequence ID" value="MEE1934738.1"/>
    <property type="molecule type" value="Genomic_DNA"/>
</dbReference>
<protein>
    <submittedName>
        <fullName evidence="7">Di-heme oxidoredictase family protein</fullName>
    </submittedName>
</protein>
<accession>A0ABU7HTC1</accession>
<evidence type="ECO:0000256" key="2">
    <source>
        <dbReference type="ARBA" id="ARBA00022723"/>
    </source>
</evidence>
<dbReference type="PANTHER" id="PTHR30600">
    <property type="entry name" value="CYTOCHROME C PEROXIDASE-RELATED"/>
    <property type="match status" value="1"/>
</dbReference>
<feature type="signal peptide" evidence="5">
    <location>
        <begin position="1"/>
        <end position="19"/>
    </location>
</feature>
<evidence type="ECO:0000256" key="5">
    <source>
        <dbReference type="SAM" id="SignalP"/>
    </source>
</evidence>
<name>A0ABU7HTC1_9PSED</name>
<gene>
    <name evidence="7" type="ORF">V0R50_16025</name>
</gene>
<dbReference type="InterPro" id="IPR051395">
    <property type="entry name" value="Cytochrome_c_Peroxidase/MauG"/>
</dbReference>
<evidence type="ECO:0000313" key="7">
    <source>
        <dbReference type="EMBL" id="MEE1934738.1"/>
    </source>
</evidence>
<evidence type="ECO:0000256" key="1">
    <source>
        <dbReference type="ARBA" id="ARBA00022617"/>
    </source>
</evidence>
<evidence type="ECO:0000256" key="3">
    <source>
        <dbReference type="ARBA" id="ARBA00023004"/>
    </source>
</evidence>
<dbReference type="RefSeq" id="WP_330075500.1">
    <property type="nucleotide sequence ID" value="NZ_JAZDQJ010000017.1"/>
</dbReference>
<evidence type="ECO:0000313" key="8">
    <source>
        <dbReference type="Proteomes" id="UP001335100"/>
    </source>
</evidence>
<comment type="caution">
    <text evidence="7">The sequence shown here is derived from an EMBL/GenBank/DDBJ whole genome shotgun (WGS) entry which is preliminary data.</text>
</comment>
<reference evidence="7 8" key="1">
    <citation type="submission" date="2024-01" db="EMBL/GenBank/DDBJ databases">
        <title>Unpublished Manusciprt.</title>
        <authorList>
            <person name="Duman M."/>
            <person name="Valdes E.G."/>
            <person name="Ajmi N."/>
            <person name="Altun S."/>
            <person name="Saticioglu I.B."/>
        </authorList>
    </citation>
    <scope>NUCLEOTIDE SEQUENCE [LARGE SCALE GENOMIC DNA]</scope>
    <source>
        <strain evidence="7 8">148P</strain>
    </source>
</reference>
<evidence type="ECO:0000256" key="4">
    <source>
        <dbReference type="PROSITE-ProRule" id="PRU00433"/>
    </source>
</evidence>
<dbReference type="SUPFAM" id="SSF46626">
    <property type="entry name" value="Cytochrome c"/>
    <property type="match status" value="1"/>
</dbReference>
<dbReference type="Pfam" id="PF06537">
    <property type="entry name" value="DHOR"/>
    <property type="match status" value="1"/>
</dbReference>
<dbReference type="InterPro" id="IPR036909">
    <property type="entry name" value="Cyt_c-like_dom_sf"/>
</dbReference>
<dbReference type="InterPro" id="IPR010538">
    <property type="entry name" value="DHOR"/>
</dbReference>
<keyword evidence="3 4" id="KW-0408">Iron</keyword>
<feature type="domain" description="Cytochrome c" evidence="6">
    <location>
        <begin position="303"/>
        <end position="426"/>
    </location>
</feature>
<keyword evidence="5" id="KW-0732">Signal</keyword>
<feature type="chain" id="PRO_5046512512" evidence="5">
    <location>
        <begin position="20"/>
        <end position="426"/>
    </location>
</feature>
<dbReference type="InterPro" id="IPR009056">
    <property type="entry name" value="Cyt_c-like_dom"/>
</dbReference>
<proteinExistence type="predicted"/>